<dbReference type="SUPFAM" id="SSF50386">
    <property type="entry name" value="STI-like"/>
    <property type="match status" value="1"/>
</dbReference>
<reference evidence="3 4" key="1">
    <citation type="submission" date="2024-11" db="EMBL/GenBank/DDBJ databases">
        <title>A near-complete genome assembly of Cinchona calisaya.</title>
        <authorList>
            <person name="Lian D.C."/>
            <person name="Zhao X.W."/>
            <person name="Wei L."/>
        </authorList>
    </citation>
    <scope>NUCLEOTIDE SEQUENCE [LARGE SCALE GENOMIC DNA]</scope>
    <source>
        <tissue evidence="3">Nenye</tissue>
    </source>
</reference>
<evidence type="ECO:0000313" key="3">
    <source>
        <dbReference type="EMBL" id="KAL3510379.1"/>
    </source>
</evidence>
<dbReference type="CDD" id="cd23375">
    <property type="entry name" value="beta-trefoil_STI_VvMLP-like"/>
    <property type="match status" value="1"/>
</dbReference>
<comment type="similarity">
    <text evidence="1">Belongs to the protease inhibitor I3 (leguminous Kunitz-type inhibitor) family.</text>
</comment>
<evidence type="ECO:0000256" key="2">
    <source>
        <dbReference type="ARBA" id="ARBA00023157"/>
    </source>
</evidence>
<sequence>MLISNQIKYSMEFSYLKLGLLSSILFSFSCLTISQSTEPPKTQYVQDADGHQLQSGAKYYIFPVMGGNGGGLALSAKDFACPFYVMQENLEASNGLPLRFLPVDNKQQSINLSSDVNIVFNAATICVQSTAWKLGGIDENTGRRYVMSNGAIGHPGVDTLSSWFKIEKYGSGNNYKIVFCPSVCSLCKVVCGDIGVFNENGKKWLGLSDEPFIFVFKRAW</sequence>
<dbReference type="Pfam" id="PF00197">
    <property type="entry name" value="Kunitz_legume"/>
    <property type="match status" value="1"/>
</dbReference>
<gene>
    <name evidence="3" type="ORF">ACH5RR_029780</name>
</gene>
<evidence type="ECO:0008006" key="5">
    <source>
        <dbReference type="Google" id="ProtNLM"/>
    </source>
</evidence>
<evidence type="ECO:0000313" key="4">
    <source>
        <dbReference type="Proteomes" id="UP001630127"/>
    </source>
</evidence>
<dbReference type="Proteomes" id="UP001630127">
    <property type="component" value="Unassembled WGS sequence"/>
</dbReference>
<dbReference type="PANTHER" id="PTHR33107:SF81">
    <property type="entry name" value="TRYPSIN INHIBITOR A"/>
    <property type="match status" value="1"/>
</dbReference>
<dbReference type="Gene3D" id="2.80.10.50">
    <property type="match status" value="1"/>
</dbReference>
<dbReference type="AlphaFoldDB" id="A0ABD2YU50"/>
<name>A0ABD2YU50_9GENT</name>
<dbReference type="PRINTS" id="PR00291">
    <property type="entry name" value="KUNITZINHBTR"/>
</dbReference>
<accession>A0ABD2YU50</accession>
<proteinExistence type="inferred from homology"/>
<evidence type="ECO:0000256" key="1">
    <source>
        <dbReference type="ARBA" id="ARBA00005440"/>
    </source>
</evidence>
<dbReference type="InterPro" id="IPR002160">
    <property type="entry name" value="Prot_inh_Kunz-lg"/>
</dbReference>
<dbReference type="EMBL" id="JBJUIK010000012">
    <property type="protein sequence ID" value="KAL3510379.1"/>
    <property type="molecule type" value="Genomic_DNA"/>
</dbReference>
<dbReference type="SMART" id="SM00452">
    <property type="entry name" value="STI"/>
    <property type="match status" value="1"/>
</dbReference>
<organism evidence="3 4">
    <name type="scientific">Cinchona calisaya</name>
    <dbReference type="NCBI Taxonomy" id="153742"/>
    <lineage>
        <taxon>Eukaryota</taxon>
        <taxon>Viridiplantae</taxon>
        <taxon>Streptophyta</taxon>
        <taxon>Embryophyta</taxon>
        <taxon>Tracheophyta</taxon>
        <taxon>Spermatophyta</taxon>
        <taxon>Magnoliopsida</taxon>
        <taxon>eudicotyledons</taxon>
        <taxon>Gunneridae</taxon>
        <taxon>Pentapetalae</taxon>
        <taxon>asterids</taxon>
        <taxon>lamiids</taxon>
        <taxon>Gentianales</taxon>
        <taxon>Rubiaceae</taxon>
        <taxon>Cinchonoideae</taxon>
        <taxon>Cinchoneae</taxon>
        <taxon>Cinchona</taxon>
    </lineage>
</organism>
<comment type="caution">
    <text evidence="3">The sequence shown here is derived from an EMBL/GenBank/DDBJ whole genome shotgun (WGS) entry which is preliminary data.</text>
</comment>
<dbReference type="InterPro" id="IPR011065">
    <property type="entry name" value="Kunitz_inhibitor_STI-like_sf"/>
</dbReference>
<dbReference type="PANTHER" id="PTHR33107">
    <property type="entry name" value="KUNITZ TRYPSIN INHIBITOR 2"/>
    <property type="match status" value="1"/>
</dbReference>
<keyword evidence="4" id="KW-1185">Reference proteome</keyword>
<protein>
    <recommendedName>
        <fullName evidence="5">Miraculin-like</fullName>
    </recommendedName>
</protein>
<keyword evidence="2" id="KW-1015">Disulfide bond</keyword>
<dbReference type="PROSITE" id="PS00283">
    <property type="entry name" value="SOYBEAN_KUNITZ"/>
    <property type="match status" value="1"/>
</dbReference>